<keyword evidence="4" id="KW-1185">Reference proteome</keyword>
<feature type="compositionally biased region" description="Polar residues" evidence="1">
    <location>
        <begin position="80"/>
        <end position="89"/>
    </location>
</feature>
<organism evidence="3 4">
    <name type="scientific">Paxillus involutus ATCC 200175</name>
    <dbReference type="NCBI Taxonomy" id="664439"/>
    <lineage>
        <taxon>Eukaryota</taxon>
        <taxon>Fungi</taxon>
        <taxon>Dikarya</taxon>
        <taxon>Basidiomycota</taxon>
        <taxon>Agaricomycotina</taxon>
        <taxon>Agaricomycetes</taxon>
        <taxon>Agaricomycetidae</taxon>
        <taxon>Boletales</taxon>
        <taxon>Paxilineae</taxon>
        <taxon>Paxillaceae</taxon>
        <taxon>Paxillus</taxon>
    </lineage>
</organism>
<dbReference type="EMBL" id="KN820270">
    <property type="protein sequence ID" value="KIJ06554.1"/>
    <property type="molecule type" value="Genomic_DNA"/>
</dbReference>
<reference evidence="4" key="2">
    <citation type="submission" date="2015-01" db="EMBL/GenBank/DDBJ databases">
        <title>Evolutionary Origins and Diversification of the Mycorrhizal Mutualists.</title>
        <authorList>
            <consortium name="DOE Joint Genome Institute"/>
            <consortium name="Mycorrhizal Genomics Consortium"/>
            <person name="Kohler A."/>
            <person name="Kuo A."/>
            <person name="Nagy L.G."/>
            <person name="Floudas D."/>
            <person name="Copeland A."/>
            <person name="Barry K.W."/>
            <person name="Cichocki N."/>
            <person name="Veneault-Fourrey C."/>
            <person name="LaButti K."/>
            <person name="Lindquist E.A."/>
            <person name="Lipzen A."/>
            <person name="Lundell T."/>
            <person name="Morin E."/>
            <person name="Murat C."/>
            <person name="Riley R."/>
            <person name="Ohm R."/>
            <person name="Sun H."/>
            <person name="Tunlid A."/>
            <person name="Henrissat B."/>
            <person name="Grigoriev I.V."/>
            <person name="Hibbett D.S."/>
            <person name="Martin F."/>
        </authorList>
    </citation>
    <scope>NUCLEOTIDE SEQUENCE [LARGE SCALE GENOMIC DNA]</scope>
    <source>
        <strain evidence="4">ATCC 200175</strain>
    </source>
</reference>
<evidence type="ECO:0000313" key="4">
    <source>
        <dbReference type="Proteomes" id="UP000053647"/>
    </source>
</evidence>
<name>A0A0C9SMP9_PAXIN</name>
<feature type="region of interest" description="Disordered" evidence="1">
    <location>
        <begin position="80"/>
        <end position="101"/>
    </location>
</feature>
<sequence>MAKIIRWVVFVMLACLISRSGALPSIPSQPAQANEPQMLLGKPYRRLWGLPLPRPQSRRNLAAAANDGFLTQRLPNQDQIGRSSKQMASQPCPRVPPPLRMNALPESRRAVLSKLTHANHDCERKTKTKLLLRLSKSSDQNGVFTTVAEQIQHTEIAKPGTGAGASRGESLRQRSSRLYDRGAWTSRLPKEY</sequence>
<accession>A0A0C9SMP9</accession>
<feature type="chain" id="PRO_5002202972" evidence="2">
    <location>
        <begin position="23"/>
        <end position="192"/>
    </location>
</feature>
<keyword evidence="2" id="KW-0732">Signal</keyword>
<gene>
    <name evidence="3" type="ORF">PAXINDRAFT_20256</name>
</gene>
<evidence type="ECO:0000256" key="1">
    <source>
        <dbReference type="SAM" id="MobiDB-lite"/>
    </source>
</evidence>
<dbReference type="OrthoDB" id="10441653at2759"/>
<protein>
    <submittedName>
        <fullName evidence="3">Uncharacterized protein</fullName>
    </submittedName>
</protein>
<proteinExistence type="predicted"/>
<reference evidence="3 4" key="1">
    <citation type="submission" date="2014-06" db="EMBL/GenBank/DDBJ databases">
        <authorList>
            <consortium name="DOE Joint Genome Institute"/>
            <person name="Kuo A."/>
            <person name="Kohler A."/>
            <person name="Nagy L.G."/>
            <person name="Floudas D."/>
            <person name="Copeland A."/>
            <person name="Barry K.W."/>
            <person name="Cichocki N."/>
            <person name="Veneault-Fourrey C."/>
            <person name="LaButti K."/>
            <person name="Lindquist E.A."/>
            <person name="Lipzen A."/>
            <person name="Lundell T."/>
            <person name="Morin E."/>
            <person name="Murat C."/>
            <person name="Sun H."/>
            <person name="Tunlid A."/>
            <person name="Henrissat B."/>
            <person name="Grigoriev I.V."/>
            <person name="Hibbett D.S."/>
            <person name="Martin F."/>
            <person name="Nordberg H.P."/>
            <person name="Cantor M.N."/>
            <person name="Hua S.X."/>
        </authorList>
    </citation>
    <scope>NUCLEOTIDE SEQUENCE [LARGE SCALE GENOMIC DNA]</scope>
    <source>
        <strain evidence="3 4">ATCC 200175</strain>
    </source>
</reference>
<evidence type="ECO:0000256" key="2">
    <source>
        <dbReference type="SAM" id="SignalP"/>
    </source>
</evidence>
<dbReference type="Proteomes" id="UP000053647">
    <property type="component" value="Unassembled WGS sequence"/>
</dbReference>
<dbReference type="AlphaFoldDB" id="A0A0C9SMP9"/>
<feature type="signal peptide" evidence="2">
    <location>
        <begin position="1"/>
        <end position="22"/>
    </location>
</feature>
<dbReference type="HOGENOM" id="CLU_1415593_0_0_1"/>
<evidence type="ECO:0000313" key="3">
    <source>
        <dbReference type="EMBL" id="KIJ06554.1"/>
    </source>
</evidence>